<organism evidence="8 9">
    <name type="scientific">Streptomyces polyasparticus</name>
    <dbReference type="NCBI Taxonomy" id="2767826"/>
    <lineage>
        <taxon>Bacteria</taxon>
        <taxon>Bacillati</taxon>
        <taxon>Actinomycetota</taxon>
        <taxon>Actinomycetes</taxon>
        <taxon>Kitasatosporales</taxon>
        <taxon>Streptomycetaceae</taxon>
        <taxon>Streptomyces</taxon>
    </lineage>
</organism>
<keyword evidence="2" id="KW-0805">Transcription regulation</keyword>
<evidence type="ECO:0000313" key="8">
    <source>
        <dbReference type="EMBL" id="MBC9717204.1"/>
    </source>
</evidence>
<dbReference type="Pfam" id="PF08281">
    <property type="entry name" value="Sigma70_r4_2"/>
    <property type="match status" value="1"/>
</dbReference>
<gene>
    <name evidence="8" type="ORF">H9Y04_32220</name>
</gene>
<dbReference type="InterPro" id="IPR013324">
    <property type="entry name" value="RNA_pol_sigma_r3/r4-like"/>
</dbReference>
<evidence type="ECO:0000256" key="1">
    <source>
        <dbReference type="ARBA" id="ARBA00010641"/>
    </source>
</evidence>
<dbReference type="Proteomes" id="UP000642284">
    <property type="component" value="Unassembled WGS sequence"/>
</dbReference>
<dbReference type="EMBL" id="JACTVJ010000018">
    <property type="protein sequence ID" value="MBC9717204.1"/>
    <property type="molecule type" value="Genomic_DNA"/>
</dbReference>
<feature type="domain" description="RNA polymerase sigma factor 70 region 4 type 2" evidence="7">
    <location>
        <begin position="245"/>
        <end position="297"/>
    </location>
</feature>
<dbReference type="InterPro" id="IPR007627">
    <property type="entry name" value="RNA_pol_sigma70_r2"/>
</dbReference>
<keyword evidence="3" id="KW-0731">Sigma factor</keyword>
<dbReference type="InterPro" id="IPR013249">
    <property type="entry name" value="RNA_pol_sigma70_r4_t2"/>
</dbReference>
<dbReference type="PANTHER" id="PTHR43133:SF8">
    <property type="entry name" value="RNA POLYMERASE SIGMA FACTOR HI_1459-RELATED"/>
    <property type="match status" value="1"/>
</dbReference>
<dbReference type="Pfam" id="PF04542">
    <property type="entry name" value="Sigma70_r2"/>
    <property type="match status" value="1"/>
</dbReference>
<dbReference type="CDD" id="cd06171">
    <property type="entry name" value="Sigma70_r4"/>
    <property type="match status" value="1"/>
</dbReference>
<evidence type="ECO:0000256" key="4">
    <source>
        <dbReference type="ARBA" id="ARBA00023125"/>
    </source>
</evidence>
<comment type="caution">
    <text evidence="8">The sequence shown here is derived from an EMBL/GenBank/DDBJ whole genome shotgun (WGS) entry which is preliminary data.</text>
</comment>
<dbReference type="NCBIfam" id="TIGR02937">
    <property type="entry name" value="sigma70-ECF"/>
    <property type="match status" value="1"/>
</dbReference>
<dbReference type="Gene3D" id="1.10.10.10">
    <property type="entry name" value="Winged helix-like DNA-binding domain superfamily/Winged helix DNA-binding domain"/>
    <property type="match status" value="1"/>
</dbReference>
<reference evidence="8 9" key="1">
    <citation type="submission" date="2020-08" db="EMBL/GenBank/DDBJ databases">
        <title>Genemic of Streptomyces polyaspartic.</title>
        <authorList>
            <person name="Liu W."/>
        </authorList>
    </citation>
    <scope>NUCLEOTIDE SEQUENCE [LARGE SCALE GENOMIC DNA]</scope>
    <source>
        <strain evidence="8 9">TRM66268-LWL</strain>
    </source>
</reference>
<comment type="similarity">
    <text evidence="1">Belongs to the sigma-70 factor family. ECF subfamily.</text>
</comment>
<proteinExistence type="inferred from homology"/>
<accession>A0ABR7SQV1</accession>
<evidence type="ECO:0000259" key="7">
    <source>
        <dbReference type="Pfam" id="PF08281"/>
    </source>
</evidence>
<evidence type="ECO:0000313" key="9">
    <source>
        <dbReference type="Proteomes" id="UP000642284"/>
    </source>
</evidence>
<evidence type="ECO:0000256" key="2">
    <source>
        <dbReference type="ARBA" id="ARBA00023015"/>
    </source>
</evidence>
<sequence>MALHEQGAALGVETGREQLGDGEPGVGAQLLGVLRHGDGVQVDDHVEGVVGLLQRNPLAHGAQVVAEVERACGGLDSGEHAGSVSGHAVHCLRPVKLVAYGPEPIYGFRCIKGVRTREGGRIVVDEGSVIARVRAGEAEAYAELVRAHTPVALRAAVAFGAGADAEDVVQAAFFKAYQSLGRFRDGSSFKPWLLQIVVNETRNTVRSAGRLRALAGREAALREAEPLIPESADPVLVALAQEQRGALRAALDRLNRDQRAVVTCRYLLEMDEAETAETLGWPRGTVKSRLNRALKKLGRLLPADSVFAVEAERGKGGERSE</sequence>
<dbReference type="SUPFAM" id="SSF88659">
    <property type="entry name" value="Sigma3 and sigma4 domains of RNA polymerase sigma factors"/>
    <property type="match status" value="1"/>
</dbReference>
<name>A0ABR7SQV1_9ACTN</name>
<dbReference type="InterPro" id="IPR036388">
    <property type="entry name" value="WH-like_DNA-bd_sf"/>
</dbReference>
<dbReference type="InterPro" id="IPR013325">
    <property type="entry name" value="RNA_pol_sigma_r2"/>
</dbReference>
<evidence type="ECO:0000256" key="5">
    <source>
        <dbReference type="ARBA" id="ARBA00023163"/>
    </source>
</evidence>
<dbReference type="InterPro" id="IPR039425">
    <property type="entry name" value="RNA_pol_sigma-70-like"/>
</dbReference>
<evidence type="ECO:0000256" key="3">
    <source>
        <dbReference type="ARBA" id="ARBA00023082"/>
    </source>
</evidence>
<protein>
    <submittedName>
        <fullName evidence="8">Sigma-70 family RNA polymerase sigma factor</fullName>
    </submittedName>
</protein>
<keyword evidence="9" id="KW-1185">Reference proteome</keyword>
<dbReference type="Gene3D" id="1.10.1740.10">
    <property type="match status" value="1"/>
</dbReference>
<dbReference type="InterPro" id="IPR014284">
    <property type="entry name" value="RNA_pol_sigma-70_dom"/>
</dbReference>
<dbReference type="PANTHER" id="PTHR43133">
    <property type="entry name" value="RNA POLYMERASE ECF-TYPE SIGMA FACTO"/>
    <property type="match status" value="1"/>
</dbReference>
<evidence type="ECO:0000259" key="6">
    <source>
        <dbReference type="Pfam" id="PF04542"/>
    </source>
</evidence>
<dbReference type="SUPFAM" id="SSF88946">
    <property type="entry name" value="Sigma2 domain of RNA polymerase sigma factors"/>
    <property type="match status" value="1"/>
</dbReference>
<feature type="domain" description="RNA polymerase sigma-70 region 2" evidence="6">
    <location>
        <begin position="144"/>
        <end position="210"/>
    </location>
</feature>
<keyword evidence="5" id="KW-0804">Transcription</keyword>
<keyword evidence="4" id="KW-0238">DNA-binding</keyword>